<organism evidence="3">
    <name type="scientific">Chromera velia CCMP2878</name>
    <dbReference type="NCBI Taxonomy" id="1169474"/>
    <lineage>
        <taxon>Eukaryota</taxon>
        <taxon>Sar</taxon>
        <taxon>Alveolata</taxon>
        <taxon>Colpodellida</taxon>
        <taxon>Chromeraceae</taxon>
        <taxon>Chromera</taxon>
    </lineage>
</organism>
<evidence type="ECO:0000259" key="2">
    <source>
        <dbReference type="PROSITE" id="PS51670"/>
    </source>
</evidence>
<dbReference type="Pfam" id="PF01549">
    <property type="entry name" value="ShK"/>
    <property type="match status" value="1"/>
</dbReference>
<dbReference type="PROSITE" id="PS51670">
    <property type="entry name" value="SHKT"/>
    <property type="match status" value="1"/>
</dbReference>
<dbReference type="InterPro" id="IPR001283">
    <property type="entry name" value="CRISP-related"/>
</dbReference>
<dbReference type="Gene3D" id="3.40.33.10">
    <property type="entry name" value="CAP"/>
    <property type="match status" value="1"/>
</dbReference>
<dbReference type="PANTHER" id="PTHR10334">
    <property type="entry name" value="CYSTEINE-RICH SECRETORY PROTEIN-RELATED"/>
    <property type="match status" value="1"/>
</dbReference>
<proteinExistence type="predicted"/>
<feature type="region of interest" description="Disordered" evidence="1">
    <location>
        <begin position="124"/>
        <end position="163"/>
    </location>
</feature>
<protein>
    <recommendedName>
        <fullName evidence="2">ShKT domain-containing protein</fullName>
    </recommendedName>
</protein>
<feature type="compositionally biased region" description="Basic and acidic residues" evidence="1">
    <location>
        <begin position="129"/>
        <end position="140"/>
    </location>
</feature>
<accession>A0A0G4FR84</accession>
<dbReference type="SMART" id="SM00198">
    <property type="entry name" value="SCP"/>
    <property type="match status" value="1"/>
</dbReference>
<evidence type="ECO:0000313" key="3">
    <source>
        <dbReference type="EMBL" id="CEM16544.1"/>
    </source>
</evidence>
<dbReference type="AlphaFoldDB" id="A0A0G4FR84"/>
<feature type="compositionally biased region" description="Basic and acidic residues" evidence="1">
    <location>
        <begin position="148"/>
        <end position="159"/>
    </location>
</feature>
<dbReference type="Pfam" id="PF00188">
    <property type="entry name" value="CAP"/>
    <property type="match status" value="1"/>
</dbReference>
<dbReference type="InterPro" id="IPR014044">
    <property type="entry name" value="CAP_dom"/>
</dbReference>
<dbReference type="SUPFAM" id="SSF55797">
    <property type="entry name" value="PR-1-like"/>
    <property type="match status" value="1"/>
</dbReference>
<dbReference type="InterPro" id="IPR035940">
    <property type="entry name" value="CAP_sf"/>
</dbReference>
<dbReference type="InterPro" id="IPR003582">
    <property type="entry name" value="ShKT_dom"/>
</dbReference>
<dbReference type="SMART" id="SM00254">
    <property type="entry name" value="ShKT"/>
    <property type="match status" value="1"/>
</dbReference>
<dbReference type="VEuPathDB" id="CryptoDB:Cvel_18198"/>
<dbReference type="EMBL" id="CDMZ01000543">
    <property type="protein sequence ID" value="CEM16544.1"/>
    <property type="molecule type" value="Genomic_DNA"/>
</dbReference>
<feature type="domain" description="ShKT" evidence="2">
    <location>
        <begin position="79"/>
        <end position="113"/>
    </location>
</feature>
<evidence type="ECO:0000256" key="1">
    <source>
        <dbReference type="SAM" id="MobiDB-lite"/>
    </source>
</evidence>
<reference evidence="3" key="1">
    <citation type="submission" date="2014-11" db="EMBL/GenBank/DDBJ databases">
        <authorList>
            <person name="Otto D Thomas"/>
            <person name="Naeem Raeece"/>
        </authorList>
    </citation>
    <scope>NUCLEOTIDE SEQUENCE</scope>
</reference>
<gene>
    <name evidence="3" type="ORF">Cvel_18198</name>
</gene>
<name>A0A0G4FR84_9ALVE</name>
<sequence>MNSSFELRLQQLSITHVFTHSFSSIRTPIADTVQYVTVFTMLSSSRLLLLVSAIFVWPSPATSQEVFFEKKERNLQQQCVDSNASCRWWASQGECDLNPGYMRSNCALSCNTCTPVLRADLDPLPPVSNRDDLPVLRADPDPLPPVSNRDDPPVLRADPDPFPPVSDGAATVPTPEQWLSAANAKRRCHGGQSAELVWDAGLARSLERHLSSVVESGRCTNVHDNQIFPEILYSHAGGDVSTLADTAVNWWYGEIRNYDFTMPGVNDFTSNPTPNTNAQTGHFRSLVWLGMTRLGCATVECTGPNGASGRFLTGCRLADRPYDASNLPSSLCGEPGDYCIDPDGSVHRRNVLPSSCFLLLG</sequence>